<dbReference type="RefSeq" id="WP_014095473.1">
    <property type="nucleotide sequence ID" value="NZ_CP010525.1"/>
</dbReference>
<dbReference type="EMBL" id="CP010525">
    <property type="protein sequence ID" value="AJO23379.1"/>
    <property type="molecule type" value="Genomic_DNA"/>
</dbReference>
<feature type="domain" description="Peptidase S26" evidence="9">
    <location>
        <begin position="12"/>
        <end position="173"/>
    </location>
</feature>
<dbReference type="EC" id="3.4.21.89" evidence="3 7"/>
<dbReference type="InterPro" id="IPR019757">
    <property type="entry name" value="Pept_S26A_signal_pept_1_Lys-AS"/>
</dbReference>
<sequence>MAKQKKPKNELFEWVKALLIAVALAGILRYFFFAPIVVDGSSMMPTLKNGDRMIVNKIGSPKRFDIIVFHAPEGKDYIKRVIGLPGDRIEYKNDILYINGKAYKEPYLDKYKKAVADGPLTEDFTLKDYIGRDTVPKGQIFVMGDNRRYSKDSRQIGTIPLSKVVGETNFVYWPVKDAHMINK</sequence>
<evidence type="ECO:0000256" key="2">
    <source>
        <dbReference type="ARBA" id="ARBA00004401"/>
    </source>
</evidence>
<evidence type="ECO:0000256" key="3">
    <source>
        <dbReference type="ARBA" id="ARBA00013208"/>
    </source>
</evidence>
<evidence type="ECO:0000256" key="1">
    <source>
        <dbReference type="ARBA" id="ARBA00000677"/>
    </source>
</evidence>
<dbReference type="FunFam" id="2.10.109.10:FF:000004">
    <property type="entry name" value="Signal peptidase I"/>
    <property type="match status" value="1"/>
</dbReference>
<dbReference type="InterPro" id="IPR036286">
    <property type="entry name" value="LexA/Signal_pep-like_sf"/>
</dbReference>
<evidence type="ECO:0000256" key="5">
    <source>
        <dbReference type="ARBA" id="ARBA00022801"/>
    </source>
</evidence>
<dbReference type="GO" id="GO:0005886">
    <property type="term" value="C:plasma membrane"/>
    <property type="evidence" value="ECO:0007669"/>
    <property type="project" value="UniProtKB-SubCell"/>
</dbReference>
<keyword evidence="12" id="KW-1185">Reference proteome</keyword>
<comment type="similarity">
    <text evidence="8">Belongs to the peptidase S26 family.</text>
</comment>
<dbReference type="Proteomes" id="UP000070376">
    <property type="component" value="Unassembled WGS sequence"/>
</dbReference>
<reference evidence="11" key="4">
    <citation type="submission" date="2016-01" db="EMBL/GenBank/DDBJ databases">
        <authorList>
            <person name="Oliw E.H."/>
        </authorList>
    </citation>
    <scope>NUCLEOTIDE SEQUENCE [LARGE SCALE GENOMIC DNA]</scope>
    <source>
        <strain evidence="11">GED7749B</strain>
    </source>
</reference>
<dbReference type="MEROPS" id="S26.018"/>
<dbReference type="PROSITE" id="PS00501">
    <property type="entry name" value="SPASE_I_1"/>
    <property type="match status" value="1"/>
</dbReference>
<dbReference type="NCBIfam" id="TIGR02227">
    <property type="entry name" value="sigpep_I_bact"/>
    <property type="match status" value="1"/>
</dbReference>
<reference evidence="12" key="2">
    <citation type="submission" date="2015-01" db="EMBL/GenBank/DDBJ databases">
        <title>Comparative genome analysis of Bacillus coagulans HM-08, Clostridium butyricum HM-68, Bacillus subtilis HM-66 and Bacillus paralicheniformis BL-09.</title>
        <authorList>
            <person name="Zhang H."/>
        </authorList>
    </citation>
    <scope>NUCLEOTIDE SEQUENCE [LARGE SCALE GENOMIC DNA]</scope>
    <source>
        <strain evidence="12">HM-08</strain>
    </source>
</reference>
<feature type="active site" evidence="6">
    <location>
        <position position="79"/>
    </location>
</feature>
<comment type="subcellular location">
    <subcellularLocation>
        <location evidence="2">Cell membrane</location>
        <topology evidence="2">Single-pass type II membrane protein</topology>
    </subcellularLocation>
    <subcellularLocation>
        <location evidence="8">Membrane</location>
        <topology evidence="8">Single-pass type II membrane protein</topology>
    </subcellularLocation>
</comment>
<dbReference type="PROSITE" id="PS00760">
    <property type="entry name" value="SPASE_I_2"/>
    <property type="match status" value="1"/>
</dbReference>
<organism evidence="11 13">
    <name type="scientific">Heyndrickxia coagulans</name>
    <name type="common">Weizmannia coagulans</name>
    <dbReference type="NCBI Taxonomy" id="1398"/>
    <lineage>
        <taxon>Bacteria</taxon>
        <taxon>Bacillati</taxon>
        <taxon>Bacillota</taxon>
        <taxon>Bacilli</taxon>
        <taxon>Bacillales</taxon>
        <taxon>Bacillaceae</taxon>
        <taxon>Heyndrickxia</taxon>
    </lineage>
</organism>
<evidence type="ECO:0000256" key="6">
    <source>
        <dbReference type="PIRSR" id="PIRSR600223-1"/>
    </source>
</evidence>
<accession>A0A0C5C9M2</accession>
<protein>
    <recommendedName>
        <fullName evidence="3 7">Signal peptidase I</fullName>
        <ecNumber evidence="3 7">3.4.21.89</ecNumber>
    </recommendedName>
</protein>
<dbReference type="InterPro" id="IPR000223">
    <property type="entry name" value="Pept_S26A_signal_pept_1"/>
</dbReference>
<evidence type="ECO:0000313" key="10">
    <source>
        <dbReference type="EMBL" id="AJO23379.1"/>
    </source>
</evidence>
<dbReference type="Pfam" id="PF10502">
    <property type="entry name" value="Peptidase_S26"/>
    <property type="match status" value="1"/>
</dbReference>
<dbReference type="CDD" id="cd06530">
    <property type="entry name" value="S26_SPase_I"/>
    <property type="match status" value="1"/>
</dbReference>
<evidence type="ECO:0000256" key="8">
    <source>
        <dbReference type="RuleBase" id="RU362042"/>
    </source>
</evidence>
<keyword evidence="5 7" id="KW-0378">Hydrolase</keyword>
<evidence type="ECO:0000259" key="9">
    <source>
        <dbReference type="Pfam" id="PF10502"/>
    </source>
</evidence>
<dbReference type="EMBL" id="LRPN01000015">
    <property type="protein sequence ID" value="KWZ85587.1"/>
    <property type="molecule type" value="Genomic_DNA"/>
</dbReference>
<evidence type="ECO:0000313" key="11">
    <source>
        <dbReference type="EMBL" id="KWZ85587.1"/>
    </source>
</evidence>
<dbReference type="STRING" id="1398.AB434_2718"/>
<dbReference type="PRINTS" id="PR00727">
    <property type="entry name" value="LEADERPTASE"/>
</dbReference>
<dbReference type="PROSITE" id="PS00761">
    <property type="entry name" value="SPASE_I_3"/>
    <property type="match status" value="1"/>
</dbReference>
<comment type="catalytic activity">
    <reaction evidence="1 7">
        <text>Cleavage of hydrophobic, N-terminal signal or leader sequences from secreted and periplasmic proteins.</text>
        <dbReference type="EC" id="3.4.21.89"/>
    </reaction>
</comment>
<dbReference type="Gene3D" id="2.10.109.10">
    <property type="entry name" value="Umud Fragment, subunit A"/>
    <property type="match status" value="1"/>
</dbReference>
<dbReference type="PATRIC" id="fig|1398.18.peg.2571"/>
<dbReference type="PANTHER" id="PTHR43390:SF8">
    <property type="entry name" value="SIGNAL PEPTIDASE I"/>
    <property type="match status" value="1"/>
</dbReference>
<dbReference type="Proteomes" id="UP000032024">
    <property type="component" value="Chromosome"/>
</dbReference>
<dbReference type="GO" id="GO:0006465">
    <property type="term" value="P:signal peptide processing"/>
    <property type="evidence" value="ECO:0007669"/>
    <property type="project" value="InterPro"/>
</dbReference>
<reference evidence="10" key="1">
    <citation type="submission" date="2015-01" db="EMBL/GenBank/DDBJ databases">
        <title>Comparative genome analysis of Bacillus coagulans HM-08, Clostridium butyricum HM-68, Bacillus subtilis HM-66 and Bacillus licheniformis BL-09.</title>
        <authorList>
            <person name="Zhang H."/>
        </authorList>
    </citation>
    <scope>NUCLEOTIDE SEQUENCE [LARGE SCALE GENOMIC DNA]</scope>
    <source>
        <strain evidence="10">HM-08</strain>
    </source>
</reference>
<evidence type="ECO:0000256" key="7">
    <source>
        <dbReference type="RuleBase" id="RU003993"/>
    </source>
</evidence>
<reference evidence="13" key="3">
    <citation type="submission" date="2016-01" db="EMBL/GenBank/DDBJ databases">
        <authorList>
            <person name="Mitreva M."/>
            <person name="Pepin K.H."/>
            <person name="Mihindukulasuriya K.A."/>
            <person name="Fulton R."/>
            <person name="Fronick C."/>
            <person name="O'Laughlin M."/>
            <person name="Miner T."/>
            <person name="Herter B."/>
            <person name="Rosa B.A."/>
            <person name="Cordes M."/>
            <person name="Tomlinson C."/>
            <person name="Wollam A."/>
            <person name="Palsikar V.B."/>
            <person name="Mardis E.R."/>
            <person name="Wilson R.K."/>
        </authorList>
    </citation>
    <scope>NUCLEOTIDE SEQUENCE [LARGE SCALE GENOMIC DNA]</scope>
    <source>
        <strain evidence="13">GED7749B</strain>
    </source>
</reference>
<evidence type="ECO:0000313" key="13">
    <source>
        <dbReference type="Proteomes" id="UP000070376"/>
    </source>
</evidence>
<feature type="active site" evidence="6">
    <location>
        <position position="42"/>
    </location>
</feature>
<keyword evidence="4 7" id="KW-0645">Protease</keyword>
<dbReference type="GO" id="GO:0009003">
    <property type="term" value="F:signal peptidase activity"/>
    <property type="evidence" value="ECO:0007669"/>
    <property type="project" value="UniProtKB-EC"/>
</dbReference>
<dbReference type="SUPFAM" id="SSF51306">
    <property type="entry name" value="LexA/Signal peptidase"/>
    <property type="match status" value="1"/>
</dbReference>
<dbReference type="InterPro" id="IPR019756">
    <property type="entry name" value="Pept_S26A_signal_pept_1_Ser-AS"/>
</dbReference>
<dbReference type="PANTHER" id="PTHR43390">
    <property type="entry name" value="SIGNAL PEPTIDASE I"/>
    <property type="match status" value="1"/>
</dbReference>
<dbReference type="GO" id="GO:0004252">
    <property type="term" value="F:serine-type endopeptidase activity"/>
    <property type="evidence" value="ECO:0007669"/>
    <property type="project" value="InterPro"/>
</dbReference>
<gene>
    <name evidence="11" type="ORF">HMPREF3213_00391</name>
    <name evidence="10" type="ORF">SB48_HM08orf04119</name>
</gene>
<proteinExistence type="inferred from homology"/>
<dbReference type="InterPro" id="IPR019758">
    <property type="entry name" value="Pept_S26A_signal_pept_1_CS"/>
</dbReference>
<dbReference type="InterPro" id="IPR019533">
    <property type="entry name" value="Peptidase_S26"/>
</dbReference>
<name>A0A0C5C9M2_HEYCO</name>
<evidence type="ECO:0000313" key="12">
    <source>
        <dbReference type="Proteomes" id="UP000032024"/>
    </source>
</evidence>
<dbReference type="GeneID" id="93260166"/>
<evidence type="ECO:0000256" key="4">
    <source>
        <dbReference type="ARBA" id="ARBA00022670"/>
    </source>
</evidence>
<dbReference type="AlphaFoldDB" id="A0A0C5C9M2"/>